<evidence type="ECO:0000313" key="3">
    <source>
        <dbReference type="Proteomes" id="UP001469553"/>
    </source>
</evidence>
<proteinExistence type="predicted"/>
<name>A0ABV1ADV8_9TELE</name>
<reference evidence="2 3" key="1">
    <citation type="submission" date="2021-06" db="EMBL/GenBank/DDBJ databases">
        <authorList>
            <person name="Palmer J.M."/>
        </authorList>
    </citation>
    <scope>NUCLEOTIDE SEQUENCE [LARGE SCALE GENOMIC DNA]</scope>
    <source>
        <strain evidence="2 3">AS_MEX2019</strain>
        <tissue evidence="2">Muscle</tissue>
    </source>
</reference>
<evidence type="ECO:0000256" key="1">
    <source>
        <dbReference type="SAM" id="MobiDB-lite"/>
    </source>
</evidence>
<organism evidence="2 3">
    <name type="scientific">Ameca splendens</name>
    <dbReference type="NCBI Taxonomy" id="208324"/>
    <lineage>
        <taxon>Eukaryota</taxon>
        <taxon>Metazoa</taxon>
        <taxon>Chordata</taxon>
        <taxon>Craniata</taxon>
        <taxon>Vertebrata</taxon>
        <taxon>Euteleostomi</taxon>
        <taxon>Actinopterygii</taxon>
        <taxon>Neopterygii</taxon>
        <taxon>Teleostei</taxon>
        <taxon>Neoteleostei</taxon>
        <taxon>Acanthomorphata</taxon>
        <taxon>Ovalentaria</taxon>
        <taxon>Atherinomorphae</taxon>
        <taxon>Cyprinodontiformes</taxon>
        <taxon>Goodeidae</taxon>
        <taxon>Ameca</taxon>
    </lineage>
</organism>
<evidence type="ECO:0000313" key="2">
    <source>
        <dbReference type="EMBL" id="MEQ2316767.1"/>
    </source>
</evidence>
<accession>A0ABV1ADV8</accession>
<comment type="caution">
    <text evidence="2">The sequence shown here is derived from an EMBL/GenBank/DDBJ whole genome shotgun (WGS) entry which is preliminary data.</text>
</comment>
<gene>
    <name evidence="2" type="ORF">AMECASPLE_035904</name>
</gene>
<dbReference type="Proteomes" id="UP001469553">
    <property type="component" value="Unassembled WGS sequence"/>
</dbReference>
<sequence>MWSQTESCSGEQKTFYCTISSVSITSSPRRVIDASTSSKRPEENHLLPPSIHPSIHSYLHPVLRCSSVFSPQQAPERPAPGPTVMESDHEWRRHGGGGG</sequence>
<protein>
    <submittedName>
        <fullName evidence="2">Uncharacterized protein</fullName>
    </submittedName>
</protein>
<dbReference type="EMBL" id="JAHRIP010090139">
    <property type="protein sequence ID" value="MEQ2316767.1"/>
    <property type="molecule type" value="Genomic_DNA"/>
</dbReference>
<feature type="region of interest" description="Disordered" evidence="1">
    <location>
        <begin position="70"/>
        <end position="99"/>
    </location>
</feature>
<keyword evidence="3" id="KW-1185">Reference proteome</keyword>
<feature type="region of interest" description="Disordered" evidence="1">
    <location>
        <begin position="30"/>
        <end position="49"/>
    </location>
</feature>